<name>A0A815YVF4_9BILA</name>
<dbReference type="Proteomes" id="UP000663855">
    <property type="component" value="Unassembled WGS sequence"/>
</dbReference>
<evidence type="ECO:0000313" key="2">
    <source>
        <dbReference type="EMBL" id="CAF1576259.1"/>
    </source>
</evidence>
<accession>A0A815YVF4</accession>
<protein>
    <submittedName>
        <fullName evidence="2">Uncharacterized protein</fullName>
    </submittedName>
</protein>
<proteinExistence type="predicted"/>
<evidence type="ECO:0000313" key="5">
    <source>
        <dbReference type="EMBL" id="CAF4033762.1"/>
    </source>
</evidence>
<dbReference type="Proteomes" id="UP000663834">
    <property type="component" value="Unassembled WGS sequence"/>
</dbReference>
<dbReference type="EMBL" id="CAJNOV010018576">
    <property type="protein sequence ID" value="CAF1621374.1"/>
    <property type="molecule type" value="Genomic_DNA"/>
</dbReference>
<dbReference type="EMBL" id="CAJNOW010010091">
    <property type="protein sequence ID" value="CAF1576259.1"/>
    <property type="molecule type" value="Genomic_DNA"/>
</dbReference>
<dbReference type="EMBL" id="CAJNRE010011211">
    <property type="protein sequence ID" value="CAF2099567.1"/>
    <property type="molecule type" value="Genomic_DNA"/>
</dbReference>
<comment type="caution">
    <text evidence="2">The sequence shown here is derived from an EMBL/GenBank/DDBJ whole genome shotgun (WGS) entry which is preliminary data.</text>
</comment>
<evidence type="ECO:0000313" key="6">
    <source>
        <dbReference type="Proteomes" id="UP000663834"/>
    </source>
</evidence>
<dbReference type="EMBL" id="CAJOBH010005727">
    <property type="protein sequence ID" value="CAF4033762.1"/>
    <property type="molecule type" value="Genomic_DNA"/>
</dbReference>
<dbReference type="Proteomes" id="UP000681967">
    <property type="component" value="Unassembled WGS sequence"/>
</dbReference>
<keyword evidence="1" id="KW-1133">Transmembrane helix</keyword>
<sequence length="138" mass="15796">MSSYRETPPINKNWQQTCLFEILTDSNLTLCRIEHELEPIFIQRVGQQWAISTINETKCHRVTQLEQGEHAITTNNELTIPPIALIAIDKSTAWYQHGLAIALLSLGILAIILSILYVRLRSKVRKTSTTKMIRMPQI</sequence>
<dbReference type="AlphaFoldDB" id="A0A815YVF4"/>
<evidence type="ECO:0000313" key="4">
    <source>
        <dbReference type="EMBL" id="CAF2099567.1"/>
    </source>
</evidence>
<evidence type="ECO:0000256" key="1">
    <source>
        <dbReference type="SAM" id="Phobius"/>
    </source>
</evidence>
<organism evidence="2 6">
    <name type="scientific">Rotaria magnacalcarata</name>
    <dbReference type="NCBI Taxonomy" id="392030"/>
    <lineage>
        <taxon>Eukaryota</taxon>
        <taxon>Metazoa</taxon>
        <taxon>Spiralia</taxon>
        <taxon>Gnathifera</taxon>
        <taxon>Rotifera</taxon>
        <taxon>Eurotatoria</taxon>
        <taxon>Bdelloidea</taxon>
        <taxon>Philodinida</taxon>
        <taxon>Philodinidae</taxon>
        <taxon>Rotaria</taxon>
    </lineage>
</organism>
<dbReference type="Proteomes" id="UP000663824">
    <property type="component" value="Unassembled WGS sequence"/>
</dbReference>
<dbReference type="OrthoDB" id="10055102at2759"/>
<keyword evidence="1" id="KW-0812">Transmembrane</keyword>
<feature type="transmembrane region" description="Helical" evidence="1">
    <location>
        <begin position="99"/>
        <end position="118"/>
    </location>
</feature>
<keyword evidence="1" id="KW-0472">Membrane</keyword>
<gene>
    <name evidence="5" type="ORF">BYL167_LOCUS15483</name>
    <name evidence="3" type="ORF">CJN711_LOCUS37969</name>
    <name evidence="2" type="ORF">KQP761_LOCUS19684</name>
    <name evidence="4" type="ORF">MBJ925_LOCUS22024</name>
</gene>
<evidence type="ECO:0000313" key="3">
    <source>
        <dbReference type="EMBL" id="CAF1621374.1"/>
    </source>
</evidence>
<reference evidence="2" key="1">
    <citation type="submission" date="2021-02" db="EMBL/GenBank/DDBJ databases">
        <authorList>
            <person name="Nowell W R."/>
        </authorList>
    </citation>
    <scope>NUCLEOTIDE SEQUENCE</scope>
</reference>